<reference evidence="9" key="1">
    <citation type="submission" date="2016-10" db="EMBL/GenBank/DDBJ databases">
        <authorList>
            <person name="de Groot N.N."/>
        </authorList>
    </citation>
    <scope>NUCLEOTIDE SEQUENCE</scope>
</reference>
<evidence type="ECO:0000256" key="6">
    <source>
        <dbReference type="ARBA" id="ARBA00022741"/>
    </source>
</evidence>
<evidence type="ECO:0000256" key="1">
    <source>
        <dbReference type="ARBA" id="ARBA00004990"/>
    </source>
</evidence>
<evidence type="ECO:0000256" key="7">
    <source>
        <dbReference type="ARBA" id="ARBA00022840"/>
    </source>
</evidence>
<dbReference type="Gene3D" id="3.30.1300.10">
    <property type="entry name" value="Pantoate-beta-alanine ligase, C-terminal domain"/>
    <property type="match status" value="1"/>
</dbReference>
<evidence type="ECO:0000313" key="9">
    <source>
        <dbReference type="EMBL" id="SFV53613.1"/>
    </source>
</evidence>
<dbReference type="GO" id="GO:0015940">
    <property type="term" value="P:pantothenate biosynthetic process"/>
    <property type="evidence" value="ECO:0007669"/>
    <property type="project" value="UniProtKB-UniPathway"/>
</dbReference>
<sequence length="273" mass="30568">MKIISDALELKKELRECKGDIGYVATMGALHEGHISLIKAARAENEIVVVSIFVNPTQFLAGEDLDKYPRRDEADKKICELSGVDFLFMPTAKDLYFEDEIKIAAPNVRGYILEGATRPGHFSGVLRVVMKLLHIVNPTNAYFGKKDAQQLHLIELMVKHYFMDVNIVAVDTLRDSDGLALSSRNVYLSKEQRKEALKIPKSLYRASSMVSRGIVDVKVIKEEMCTILAPLEIGYVAILSRDFKAIKKVEIGNSVILVEAVVGTTRLLDNMWL</sequence>
<proteinExistence type="inferred from homology"/>
<keyword evidence="6" id="KW-0547">Nucleotide-binding</keyword>
<name>A0A1W1BJD0_9ZZZZ</name>
<comment type="pathway">
    <text evidence="1">Cofactor biosynthesis; (R)-pantothenate biosynthesis; (R)-pantothenate from (R)-pantoate and beta-alanine: step 1/1.</text>
</comment>
<dbReference type="InterPro" id="IPR014729">
    <property type="entry name" value="Rossmann-like_a/b/a_fold"/>
</dbReference>
<keyword evidence="7" id="KW-0067">ATP-binding</keyword>
<evidence type="ECO:0000256" key="4">
    <source>
        <dbReference type="ARBA" id="ARBA00022598"/>
    </source>
</evidence>
<keyword evidence="4 9" id="KW-0436">Ligase</keyword>
<dbReference type="GO" id="GO:0005524">
    <property type="term" value="F:ATP binding"/>
    <property type="evidence" value="ECO:0007669"/>
    <property type="project" value="UniProtKB-KW"/>
</dbReference>
<dbReference type="EMBL" id="FPHK01000008">
    <property type="protein sequence ID" value="SFV53613.1"/>
    <property type="molecule type" value="Genomic_DNA"/>
</dbReference>
<dbReference type="GO" id="GO:0004592">
    <property type="term" value="F:pantoate-beta-alanine ligase activity"/>
    <property type="evidence" value="ECO:0007669"/>
    <property type="project" value="UniProtKB-EC"/>
</dbReference>
<evidence type="ECO:0000256" key="2">
    <source>
        <dbReference type="ARBA" id="ARBA00009256"/>
    </source>
</evidence>
<dbReference type="SUPFAM" id="SSF52374">
    <property type="entry name" value="Nucleotidylyl transferase"/>
    <property type="match status" value="1"/>
</dbReference>
<dbReference type="Pfam" id="PF02569">
    <property type="entry name" value="Pantoate_ligase"/>
    <property type="match status" value="1"/>
</dbReference>
<dbReference type="InterPro" id="IPR042176">
    <property type="entry name" value="Pantoate_ligase_C"/>
</dbReference>
<dbReference type="NCBIfam" id="TIGR00018">
    <property type="entry name" value="panC"/>
    <property type="match status" value="1"/>
</dbReference>
<dbReference type="Gene3D" id="3.40.50.620">
    <property type="entry name" value="HUPs"/>
    <property type="match status" value="1"/>
</dbReference>
<dbReference type="PANTHER" id="PTHR21299:SF1">
    <property type="entry name" value="PANTOATE--BETA-ALANINE LIGASE"/>
    <property type="match status" value="1"/>
</dbReference>
<evidence type="ECO:0000256" key="8">
    <source>
        <dbReference type="ARBA" id="ARBA00048258"/>
    </source>
</evidence>
<dbReference type="InterPro" id="IPR003721">
    <property type="entry name" value="Pantoate_ligase"/>
</dbReference>
<dbReference type="HAMAP" id="MF_00158">
    <property type="entry name" value="PanC"/>
    <property type="match status" value="1"/>
</dbReference>
<evidence type="ECO:0000256" key="5">
    <source>
        <dbReference type="ARBA" id="ARBA00022655"/>
    </source>
</evidence>
<protein>
    <recommendedName>
        <fullName evidence="3">pantoate--beta-alanine ligase (AMP-forming)</fullName>
        <ecNumber evidence="3">6.3.2.1</ecNumber>
    </recommendedName>
</protein>
<dbReference type="EC" id="6.3.2.1" evidence="3"/>
<dbReference type="GO" id="GO:0005829">
    <property type="term" value="C:cytosol"/>
    <property type="evidence" value="ECO:0007669"/>
    <property type="project" value="TreeGrafter"/>
</dbReference>
<comment type="catalytic activity">
    <reaction evidence="8">
        <text>(R)-pantoate + beta-alanine + ATP = (R)-pantothenate + AMP + diphosphate + H(+)</text>
        <dbReference type="Rhea" id="RHEA:10912"/>
        <dbReference type="ChEBI" id="CHEBI:15378"/>
        <dbReference type="ChEBI" id="CHEBI:15980"/>
        <dbReference type="ChEBI" id="CHEBI:29032"/>
        <dbReference type="ChEBI" id="CHEBI:30616"/>
        <dbReference type="ChEBI" id="CHEBI:33019"/>
        <dbReference type="ChEBI" id="CHEBI:57966"/>
        <dbReference type="ChEBI" id="CHEBI:456215"/>
        <dbReference type="EC" id="6.3.2.1"/>
    </reaction>
</comment>
<accession>A0A1W1BJD0</accession>
<comment type="similarity">
    <text evidence="2">Belongs to the pantothenate synthetase family.</text>
</comment>
<organism evidence="9">
    <name type="scientific">hydrothermal vent metagenome</name>
    <dbReference type="NCBI Taxonomy" id="652676"/>
    <lineage>
        <taxon>unclassified sequences</taxon>
        <taxon>metagenomes</taxon>
        <taxon>ecological metagenomes</taxon>
    </lineage>
</organism>
<dbReference type="CDD" id="cd00560">
    <property type="entry name" value="PanC"/>
    <property type="match status" value="1"/>
</dbReference>
<dbReference type="AlphaFoldDB" id="A0A1W1BJD0"/>
<gene>
    <name evidence="9" type="ORF">MNB_SM-6-1269</name>
</gene>
<evidence type="ECO:0000256" key="3">
    <source>
        <dbReference type="ARBA" id="ARBA00012219"/>
    </source>
</evidence>
<keyword evidence="5" id="KW-0566">Pantothenate biosynthesis</keyword>
<dbReference type="PANTHER" id="PTHR21299">
    <property type="entry name" value="CYTIDYLATE KINASE/PANTOATE-BETA-ALANINE LIGASE"/>
    <property type="match status" value="1"/>
</dbReference>
<dbReference type="UniPathway" id="UPA00028">
    <property type="reaction ID" value="UER00005"/>
</dbReference>